<dbReference type="OrthoDB" id="5822796at2759"/>
<feature type="signal peptide" evidence="1">
    <location>
        <begin position="1"/>
        <end position="29"/>
    </location>
</feature>
<dbReference type="InterPro" id="IPR003609">
    <property type="entry name" value="Pan_app"/>
</dbReference>
<dbReference type="SMART" id="SM00473">
    <property type="entry name" value="PAN_AP"/>
    <property type="match status" value="2"/>
</dbReference>
<gene>
    <name evidence="3" type="ORF">TELCIR_09287</name>
</gene>
<sequence length="276" mass="30960">MDVDVHQVGDFRNLLVIFVLLCLVTHSRPAFTVISTASPPMSDFPSYTSKNLQPPEKQPVMTFGTKAPTKAAEQDKPCFVRNRQRSLIGFEEKTVVGLDLRTCLHNCLHITTFYCASVNYNEFEKTCTLNGGNLHLNDVQLISSTSDYYENECSPEQKSDGKVSSSTTFRSSIKDRCFVVFPNSMLLTLESHLLEKASTIEHCRVECSRKSLTGGRPCGALNWIPHTKGCMLFEVGYDKRLIMPSSHVHFLVNKCAGEEKPRLSRSKVNVVVFVNL</sequence>
<keyword evidence="1" id="KW-0732">Signal</keyword>
<dbReference type="EMBL" id="KZ346863">
    <property type="protein sequence ID" value="PIO68909.1"/>
    <property type="molecule type" value="Genomic_DNA"/>
</dbReference>
<feature type="chain" id="PRO_5013843030" evidence="1">
    <location>
        <begin position="30"/>
        <end position="276"/>
    </location>
</feature>
<protein>
    <submittedName>
        <fullName evidence="3">PAN domain protein</fullName>
    </submittedName>
</protein>
<proteinExistence type="predicted"/>
<dbReference type="PROSITE" id="PS50948">
    <property type="entry name" value="PAN"/>
    <property type="match status" value="2"/>
</dbReference>
<dbReference type="AlphaFoldDB" id="A0A2G9UF90"/>
<name>A0A2G9UF90_TELCI</name>
<accession>A0A2G9UF90</accession>
<dbReference type="SUPFAM" id="SSF57414">
    <property type="entry name" value="Hairpin loop containing domain-like"/>
    <property type="match status" value="2"/>
</dbReference>
<evidence type="ECO:0000313" key="4">
    <source>
        <dbReference type="Proteomes" id="UP000230423"/>
    </source>
</evidence>
<dbReference type="Pfam" id="PF00024">
    <property type="entry name" value="PAN_1"/>
    <property type="match status" value="1"/>
</dbReference>
<dbReference type="CDD" id="cd01099">
    <property type="entry name" value="PAN_AP_HGF"/>
    <property type="match status" value="1"/>
</dbReference>
<evidence type="ECO:0000313" key="3">
    <source>
        <dbReference type="EMBL" id="PIO68909.1"/>
    </source>
</evidence>
<feature type="domain" description="Apple" evidence="2">
    <location>
        <begin position="78"/>
        <end position="153"/>
    </location>
</feature>
<keyword evidence="4" id="KW-1185">Reference proteome</keyword>
<reference evidence="3 4" key="1">
    <citation type="submission" date="2015-09" db="EMBL/GenBank/DDBJ databases">
        <title>Draft genome of the parasitic nematode Teladorsagia circumcincta isolate WARC Sus (inbred).</title>
        <authorList>
            <person name="Mitreva M."/>
        </authorList>
    </citation>
    <scope>NUCLEOTIDE SEQUENCE [LARGE SCALE GENOMIC DNA]</scope>
    <source>
        <strain evidence="3 4">S</strain>
    </source>
</reference>
<organism evidence="3 4">
    <name type="scientific">Teladorsagia circumcincta</name>
    <name type="common">Brown stomach worm</name>
    <name type="synonym">Ostertagia circumcincta</name>
    <dbReference type="NCBI Taxonomy" id="45464"/>
    <lineage>
        <taxon>Eukaryota</taxon>
        <taxon>Metazoa</taxon>
        <taxon>Ecdysozoa</taxon>
        <taxon>Nematoda</taxon>
        <taxon>Chromadorea</taxon>
        <taxon>Rhabditida</taxon>
        <taxon>Rhabditina</taxon>
        <taxon>Rhabditomorpha</taxon>
        <taxon>Strongyloidea</taxon>
        <taxon>Trichostrongylidae</taxon>
        <taxon>Teladorsagia</taxon>
    </lineage>
</organism>
<dbReference type="Gene3D" id="3.50.4.10">
    <property type="entry name" value="Hepatocyte Growth Factor"/>
    <property type="match status" value="1"/>
</dbReference>
<evidence type="ECO:0000256" key="1">
    <source>
        <dbReference type="SAM" id="SignalP"/>
    </source>
</evidence>
<dbReference type="Proteomes" id="UP000230423">
    <property type="component" value="Unassembled WGS sequence"/>
</dbReference>
<evidence type="ECO:0000259" key="2">
    <source>
        <dbReference type="PROSITE" id="PS50948"/>
    </source>
</evidence>
<feature type="domain" description="Apple" evidence="2">
    <location>
        <begin position="177"/>
        <end position="255"/>
    </location>
</feature>